<dbReference type="Proteomes" id="UP000011509">
    <property type="component" value="Unassembled WGS sequence"/>
</dbReference>
<dbReference type="AlphaFoldDB" id="M0E7H1"/>
<organism evidence="1 2">
    <name type="scientific">Halorubrum coriense DSM 10284</name>
    <dbReference type="NCBI Taxonomy" id="1227466"/>
    <lineage>
        <taxon>Archaea</taxon>
        <taxon>Methanobacteriati</taxon>
        <taxon>Methanobacteriota</taxon>
        <taxon>Stenosarchaea group</taxon>
        <taxon>Halobacteria</taxon>
        <taxon>Halobacteriales</taxon>
        <taxon>Haloferacaceae</taxon>
        <taxon>Halorubrum</taxon>
    </lineage>
</organism>
<protein>
    <recommendedName>
        <fullName evidence="3">NUDIX hydrolase</fullName>
    </recommendedName>
</protein>
<evidence type="ECO:0008006" key="3">
    <source>
        <dbReference type="Google" id="ProtNLM"/>
    </source>
</evidence>
<name>M0E7H1_9EURY</name>
<reference evidence="1 2" key="1">
    <citation type="journal article" date="2014" name="PLoS Genet.">
        <title>Phylogenetically driven sequencing of extremely halophilic archaea reveals strategies for static and dynamic osmo-response.</title>
        <authorList>
            <person name="Becker E.A."/>
            <person name="Seitzer P.M."/>
            <person name="Tritt A."/>
            <person name="Larsen D."/>
            <person name="Krusor M."/>
            <person name="Yao A.I."/>
            <person name="Wu D."/>
            <person name="Madern D."/>
            <person name="Eisen J.A."/>
            <person name="Darling A.E."/>
            <person name="Facciotti M.T."/>
        </authorList>
    </citation>
    <scope>NUCLEOTIDE SEQUENCE [LARGE SCALE GENOMIC DNA]</scope>
    <source>
        <strain evidence="1 2">DSM 10284</strain>
    </source>
</reference>
<proteinExistence type="predicted"/>
<accession>M0E7H1</accession>
<comment type="caution">
    <text evidence="1">The sequence shown here is derived from an EMBL/GenBank/DDBJ whole genome shotgun (WGS) entry which is preliminary data.</text>
</comment>
<evidence type="ECO:0000313" key="2">
    <source>
        <dbReference type="Proteomes" id="UP000011509"/>
    </source>
</evidence>
<gene>
    <name evidence="1" type="ORF">C464_16262</name>
</gene>
<keyword evidence="2" id="KW-1185">Reference proteome</keyword>
<dbReference type="InterPro" id="IPR015797">
    <property type="entry name" value="NUDIX_hydrolase-like_dom_sf"/>
</dbReference>
<evidence type="ECO:0000313" key="1">
    <source>
        <dbReference type="EMBL" id="ELZ43720.1"/>
    </source>
</evidence>
<dbReference type="SUPFAM" id="SSF55811">
    <property type="entry name" value="Nudix"/>
    <property type="match status" value="1"/>
</dbReference>
<sequence>MTGVWFTGDGEPMFTVVYDCETDETEITLNHEHEEYKWVSPPMFTVVYDCETDETEITLNHEHEEYKWVSPVKARDRMPIEPLQIAVERAITRHQ</sequence>
<dbReference type="Gene3D" id="3.90.79.10">
    <property type="entry name" value="Nucleoside Triphosphate Pyrophosphohydrolase"/>
    <property type="match status" value="2"/>
</dbReference>
<dbReference type="PATRIC" id="fig|1227466.3.peg.3243"/>
<dbReference type="EMBL" id="AOJL01000061">
    <property type="protein sequence ID" value="ELZ43720.1"/>
    <property type="molecule type" value="Genomic_DNA"/>
</dbReference>